<dbReference type="InterPro" id="IPR032276">
    <property type="entry name" value="DUF4836"/>
</dbReference>
<evidence type="ECO:0008006" key="3">
    <source>
        <dbReference type="Google" id="ProtNLM"/>
    </source>
</evidence>
<dbReference type="AlphaFoldDB" id="L1N916"/>
<proteinExistence type="predicted"/>
<dbReference type="EMBL" id="AMEP01000095">
    <property type="protein sequence ID" value="EKX99862.1"/>
    <property type="molecule type" value="Genomic_DNA"/>
</dbReference>
<name>L1N916_9BACT</name>
<evidence type="ECO:0000313" key="1">
    <source>
        <dbReference type="EMBL" id="EKX99862.1"/>
    </source>
</evidence>
<dbReference type="STRING" id="1127699.HMPREF9151_01504"/>
<organism evidence="1 2">
    <name type="scientific">Hoylesella saccharolytica F0055</name>
    <dbReference type="NCBI Taxonomy" id="1127699"/>
    <lineage>
        <taxon>Bacteria</taxon>
        <taxon>Pseudomonadati</taxon>
        <taxon>Bacteroidota</taxon>
        <taxon>Bacteroidia</taxon>
        <taxon>Bacteroidales</taxon>
        <taxon>Prevotellaceae</taxon>
        <taxon>Hoylesella</taxon>
    </lineage>
</organism>
<dbReference type="HOGENOM" id="CLU_601112_0_0_10"/>
<keyword evidence="2" id="KW-1185">Reference proteome</keyword>
<protein>
    <recommendedName>
        <fullName evidence="3">DUF4836 domain-containing protein</fullName>
    </recommendedName>
</protein>
<dbReference type="RefSeq" id="WP_009162812.1">
    <property type="nucleotide sequence ID" value="NZ_KB291002.1"/>
</dbReference>
<dbReference type="PATRIC" id="fig|1127699.3.peg.1386"/>
<reference evidence="1 2" key="1">
    <citation type="submission" date="2012-05" db="EMBL/GenBank/DDBJ databases">
        <authorList>
            <person name="Weinstock G."/>
            <person name="Sodergren E."/>
            <person name="Lobos E.A."/>
            <person name="Fulton L."/>
            <person name="Fulton R."/>
            <person name="Courtney L."/>
            <person name="Fronick C."/>
            <person name="O'Laughlin M."/>
            <person name="Godfrey J."/>
            <person name="Wilson R.M."/>
            <person name="Miner T."/>
            <person name="Farmer C."/>
            <person name="Delehaunty K."/>
            <person name="Cordes M."/>
            <person name="Minx P."/>
            <person name="Tomlinson C."/>
            <person name="Chen J."/>
            <person name="Wollam A."/>
            <person name="Pepin K.H."/>
            <person name="Bhonagiri V."/>
            <person name="Zhang X."/>
            <person name="Suruliraj S."/>
            <person name="Warren W."/>
            <person name="Mitreva M."/>
            <person name="Mardis E.R."/>
            <person name="Wilson R.K."/>
        </authorList>
    </citation>
    <scope>NUCLEOTIDE SEQUENCE [LARGE SCALE GENOMIC DNA]</scope>
    <source>
        <strain evidence="1 2">F0055</strain>
    </source>
</reference>
<dbReference type="OrthoDB" id="1081992at2"/>
<dbReference type="PROSITE" id="PS51257">
    <property type="entry name" value="PROKAR_LIPOPROTEIN"/>
    <property type="match status" value="1"/>
</dbReference>
<comment type="caution">
    <text evidence="1">The sequence shown here is derived from an EMBL/GenBank/DDBJ whole genome shotgun (WGS) entry which is preliminary data.</text>
</comment>
<gene>
    <name evidence="1" type="ORF">HMPREF9151_01504</name>
</gene>
<accession>L1N916</accession>
<evidence type="ECO:0000313" key="2">
    <source>
        <dbReference type="Proteomes" id="UP000010433"/>
    </source>
</evidence>
<dbReference type="Proteomes" id="UP000010433">
    <property type="component" value="Unassembled WGS sequence"/>
</dbReference>
<dbReference type="Pfam" id="PF16120">
    <property type="entry name" value="DUF4836"/>
    <property type="match status" value="1"/>
</dbReference>
<sequence>MKKFTGYIFAVVIALSSCTHSDYINAIPHNCNALIAVDTKELKGLIGKDFLSSLFSIDDKTDYGLDLSEKIYLFEAADGNVGLCAKVTNENDLEKVLDRLVEQDIAVKSRKRRGKNFFVLKDSWLIGYSSEALLIMGPVTAEAQGTVQNRMAKYLDADDETGVKGTPIYEKLISINAPMALVTRIGAIPEKFALPFTMGIPKDADLNHILLAIQMQLDDDVLRIEGEIFSFHKNIDKELKKAYSIYRPIKNRYLKAMPATASVGLFMNVNGKDLIKQIHDNRSLSMLLAGANTVIDMDNILKSVDGDMAFILPSLWEEGMFKMSMVADLATANWLKDVEYWKKSCPSDAQIENVGPQVYAYHDKNTTFYFGVTPDLRFYSGPVLQNAKATLHGVNNPIAPKIQNEIQGKKLVMVLQLSSLMSQEKDISLLLNPFLGNLKTVVYSVK</sequence>